<feature type="transmembrane region" description="Helical" evidence="1">
    <location>
        <begin position="73"/>
        <end position="93"/>
    </location>
</feature>
<protein>
    <submittedName>
        <fullName evidence="3">Sulfite exporter TauE/SafE family protein</fullName>
    </submittedName>
</protein>
<evidence type="ECO:0000259" key="2">
    <source>
        <dbReference type="Pfam" id="PF13386"/>
    </source>
</evidence>
<sequence length="232" mass="25194">MYWTALFLGFVGSLHCVVMCGPIALSMAGQQSLSRFLISRLLYNMGRIVTYAGIGLVFGLLGEWVALGGYQQAFSIVIGLFMILLAIGLSSSAKGKLYQPLYKLTQGLKNKLGKWIKSSKLMGTFFFGVLNGFLPCGLVYAAVAGALATTDLSNGLWYMVVFGLGTVPAMLFISISGRAFKSFSFVSFTRLSTFFVFVLGCLLVIRGLNLNIPYLSPAIAYLYPTTDITVCR</sequence>
<feature type="transmembrane region" description="Helical" evidence="1">
    <location>
        <begin position="185"/>
        <end position="205"/>
    </location>
</feature>
<keyword evidence="4" id="KW-1185">Reference proteome</keyword>
<keyword evidence="1" id="KW-1133">Transmembrane helix</keyword>
<dbReference type="InterPro" id="IPR039447">
    <property type="entry name" value="UreH-like_TM_dom"/>
</dbReference>
<evidence type="ECO:0000256" key="1">
    <source>
        <dbReference type="SAM" id="Phobius"/>
    </source>
</evidence>
<feature type="transmembrane region" description="Helical" evidence="1">
    <location>
        <begin position="121"/>
        <end position="143"/>
    </location>
</feature>
<name>A0ABY6CX48_9BACT</name>
<organism evidence="3 4">
    <name type="scientific">Reichenbachiella carrageenanivorans</name>
    <dbReference type="NCBI Taxonomy" id="2979869"/>
    <lineage>
        <taxon>Bacteria</taxon>
        <taxon>Pseudomonadati</taxon>
        <taxon>Bacteroidota</taxon>
        <taxon>Cytophagia</taxon>
        <taxon>Cytophagales</taxon>
        <taxon>Reichenbachiellaceae</taxon>
        <taxon>Reichenbachiella</taxon>
    </lineage>
</organism>
<dbReference type="PANTHER" id="PTHR42208">
    <property type="entry name" value="HEAVY METAL TRANSPORTER-RELATED"/>
    <property type="match status" value="1"/>
</dbReference>
<dbReference type="Proteomes" id="UP001062165">
    <property type="component" value="Chromosome"/>
</dbReference>
<feature type="transmembrane region" description="Helical" evidence="1">
    <location>
        <begin position="6"/>
        <end position="27"/>
    </location>
</feature>
<evidence type="ECO:0000313" key="3">
    <source>
        <dbReference type="EMBL" id="UXX78487.1"/>
    </source>
</evidence>
<feature type="domain" description="Urease accessory protein UreH-like transmembrane" evidence="2">
    <location>
        <begin position="4"/>
        <end position="201"/>
    </location>
</feature>
<dbReference type="Pfam" id="PF13386">
    <property type="entry name" value="DsbD_2"/>
    <property type="match status" value="1"/>
</dbReference>
<proteinExistence type="predicted"/>
<dbReference type="RefSeq" id="WP_263050232.1">
    <property type="nucleotide sequence ID" value="NZ_CP106735.1"/>
</dbReference>
<dbReference type="EMBL" id="CP106735">
    <property type="protein sequence ID" value="UXX78487.1"/>
    <property type="molecule type" value="Genomic_DNA"/>
</dbReference>
<reference evidence="3" key="1">
    <citation type="submission" date="2022-10" db="EMBL/GenBank/DDBJ databases">
        <title>Comparative genomics and taxonomic characterization of three novel marine species of genus Reichenbachiella exhibiting antioxidant and polysaccharide degradation activities.</title>
        <authorList>
            <person name="Muhammad N."/>
            <person name="Lee Y.-J."/>
            <person name="Ko J."/>
            <person name="Kim S.-G."/>
        </authorList>
    </citation>
    <scope>NUCLEOTIDE SEQUENCE</scope>
    <source>
        <strain evidence="3">Wsw4-B4</strain>
    </source>
</reference>
<accession>A0ABY6CX48</accession>
<feature type="transmembrane region" description="Helical" evidence="1">
    <location>
        <begin position="48"/>
        <end position="67"/>
    </location>
</feature>
<dbReference type="PANTHER" id="PTHR42208:SF1">
    <property type="entry name" value="HEAVY METAL TRANSPORTER"/>
    <property type="match status" value="1"/>
</dbReference>
<keyword evidence="1" id="KW-0472">Membrane</keyword>
<evidence type="ECO:0000313" key="4">
    <source>
        <dbReference type="Proteomes" id="UP001062165"/>
    </source>
</evidence>
<feature type="transmembrane region" description="Helical" evidence="1">
    <location>
        <begin position="155"/>
        <end position="173"/>
    </location>
</feature>
<keyword evidence="1" id="KW-0812">Transmembrane</keyword>
<gene>
    <name evidence="3" type="ORF">N7E81_14085</name>
</gene>